<keyword evidence="2" id="KW-1185">Reference proteome</keyword>
<name>A0A919V9T0_9ACTN</name>
<gene>
    <name evidence="1" type="ORF">Ssi02_59640</name>
</gene>
<evidence type="ECO:0000313" key="2">
    <source>
        <dbReference type="Proteomes" id="UP000606172"/>
    </source>
</evidence>
<protein>
    <submittedName>
        <fullName evidence="1">Uncharacterized protein</fullName>
    </submittedName>
</protein>
<evidence type="ECO:0000313" key="1">
    <source>
        <dbReference type="EMBL" id="GII95733.1"/>
    </source>
</evidence>
<sequence>MVAASNAAAKAGAPDPVKAVKRHLRNDRGVRVSETNRHFFGKKVFGPETRITGKVQLSPSGPAATNLTWWDVPAPRSAKKSDRYRVIRVGEDFYDAAKTHPGPVPDGKNWIRFPGNHKGLMGRDIALDASLQSINVYDLAVMKAVLKCSKRTPASGGFLYQGTMSYPRLSKVSKGAFVNPVSGKPIGAKSKGTVSWRLWADRTGLLKRLITVDTAGAGKAPLVKRSDTRYKNWGVPLVVTAPPADEVIDEADLLEYIREQNAGAPTDSGNS</sequence>
<organism evidence="1 2">
    <name type="scientific">Sinosporangium siamense</name>
    <dbReference type="NCBI Taxonomy" id="1367973"/>
    <lineage>
        <taxon>Bacteria</taxon>
        <taxon>Bacillati</taxon>
        <taxon>Actinomycetota</taxon>
        <taxon>Actinomycetes</taxon>
        <taxon>Streptosporangiales</taxon>
        <taxon>Streptosporangiaceae</taxon>
        <taxon>Sinosporangium</taxon>
    </lineage>
</organism>
<dbReference type="EMBL" id="BOOW01000038">
    <property type="protein sequence ID" value="GII95733.1"/>
    <property type="molecule type" value="Genomic_DNA"/>
</dbReference>
<accession>A0A919V9T0</accession>
<dbReference type="Proteomes" id="UP000606172">
    <property type="component" value="Unassembled WGS sequence"/>
</dbReference>
<proteinExistence type="predicted"/>
<dbReference type="AlphaFoldDB" id="A0A919V9T0"/>
<reference evidence="1" key="1">
    <citation type="submission" date="2021-01" db="EMBL/GenBank/DDBJ databases">
        <title>Whole genome shotgun sequence of Sinosporangium siamense NBRC 109515.</title>
        <authorList>
            <person name="Komaki H."/>
            <person name="Tamura T."/>
        </authorList>
    </citation>
    <scope>NUCLEOTIDE SEQUENCE</scope>
    <source>
        <strain evidence="1">NBRC 109515</strain>
    </source>
</reference>
<comment type="caution">
    <text evidence="1">The sequence shown here is derived from an EMBL/GenBank/DDBJ whole genome shotgun (WGS) entry which is preliminary data.</text>
</comment>